<dbReference type="EMBL" id="BBWU01000001">
    <property type="protein sequence ID" value="GAO37838.1"/>
    <property type="molecule type" value="Genomic_DNA"/>
</dbReference>
<dbReference type="GO" id="GO:0043164">
    <property type="term" value="P:Gram-negative-bacterium-type cell wall biogenesis"/>
    <property type="evidence" value="ECO:0007669"/>
    <property type="project" value="TreeGrafter"/>
</dbReference>
<evidence type="ECO:0000313" key="2">
    <source>
        <dbReference type="EMBL" id="GAO37838.1"/>
    </source>
</evidence>
<dbReference type="InterPro" id="IPR051599">
    <property type="entry name" value="Cell_Envelope_Assoc"/>
</dbReference>
<dbReference type="PANTHER" id="PTHR30336:SF4">
    <property type="entry name" value="ENVELOPE BIOGENESIS FACTOR ELYC"/>
    <property type="match status" value="1"/>
</dbReference>
<evidence type="ECO:0000259" key="1">
    <source>
        <dbReference type="Pfam" id="PF02698"/>
    </source>
</evidence>
<dbReference type="PANTHER" id="PTHR30336">
    <property type="entry name" value="INNER MEMBRANE PROTEIN, PROBABLE PERMEASE"/>
    <property type="match status" value="1"/>
</dbReference>
<keyword evidence="3" id="KW-1185">Reference proteome</keyword>
<evidence type="ECO:0000313" key="3">
    <source>
        <dbReference type="Proteomes" id="UP000033202"/>
    </source>
</evidence>
<dbReference type="AlphaFoldDB" id="A0A0E9MJZ0"/>
<protein>
    <recommendedName>
        <fullName evidence="1">DUF218 domain-containing protein</fullName>
    </recommendedName>
</protein>
<comment type="caution">
    <text evidence="2">The sequence shown here is derived from an EMBL/GenBank/DDBJ whole genome shotgun (WGS) entry which is preliminary data.</text>
</comment>
<dbReference type="InterPro" id="IPR003848">
    <property type="entry name" value="DUF218"/>
</dbReference>
<accession>A0A0E9MJZ0</accession>
<dbReference type="OrthoDB" id="7269512at2"/>
<dbReference type="CDD" id="cd06259">
    <property type="entry name" value="YdcF-like"/>
    <property type="match status" value="1"/>
</dbReference>
<dbReference type="STRING" id="1219043.SCH01S_01_00010"/>
<feature type="domain" description="DUF218" evidence="1">
    <location>
        <begin position="12"/>
        <end position="150"/>
    </location>
</feature>
<dbReference type="Pfam" id="PF02698">
    <property type="entry name" value="DUF218"/>
    <property type="match status" value="1"/>
</dbReference>
<sequence>MKAPALGKRTLAVVFGAAVRADGSASPTLARRVGYAAAAAEADPSVDLFLSGKVGDHPPSEASVMAALLAGNVSAERLTLDEVSGDTLQTVRAAAAHARANGYAAILSCTDSYHQPRVRMLFWLLGFSSLPVPLPPRGGKQLRLKMWLRECAALPYDLVAGICAAWRDRRHPTTTS</sequence>
<dbReference type="Proteomes" id="UP000033202">
    <property type="component" value="Unassembled WGS sequence"/>
</dbReference>
<gene>
    <name evidence="2" type="ORF">SCH01S_01_00010</name>
</gene>
<dbReference type="GO" id="GO:0005886">
    <property type="term" value="C:plasma membrane"/>
    <property type="evidence" value="ECO:0007669"/>
    <property type="project" value="TreeGrafter"/>
</dbReference>
<name>A0A0E9MJZ0_9SPHN</name>
<proteinExistence type="predicted"/>
<reference evidence="2 3" key="1">
    <citation type="submission" date="2015-04" db="EMBL/GenBank/DDBJ databases">
        <title>Whole genome shotgun sequence of Sphingomonas changbaiensis NBRC 104936.</title>
        <authorList>
            <person name="Katano-Makiyama Y."/>
            <person name="Hosoyama A."/>
            <person name="Hashimoto M."/>
            <person name="Noguchi M."/>
            <person name="Tsuchikane K."/>
            <person name="Ohji S."/>
            <person name="Yamazoe A."/>
            <person name="Ichikawa N."/>
            <person name="Kimura A."/>
            <person name="Fujita N."/>
        </authorList>
    </citation>
    <scope>NUCLEOTIDE SEQUENCE [LARGE SCALE GENOMIC DNA]</scope>
    <source>
        <strain evidence="2 3">NBRC 104936</strain>
    </source>
</reference>
<organism evidence="2 3">
    <name type="scientific">Sphingomonas changbaiensis NBRC 104936</name>
    <dbReference type="NCBI Taxonomy" id="1219043"/>
    <lineage>
        <taxon>Bacteria</taxon>
        <taxon>Pseudomonadati</taxon>
        <taxon>Pseudomonadota</taxon>
        <taxon>Alphaproteobacteria</taxon>
        <taxon>Sphingomonadales</taxon>
        <taxon>Sphingomonadaceae</taxon>
        <taxon>Sphingomonas</taxon>
    </lineage>
</organism>
<dbReference type="RefSeq" id="WP_046346715.1">
    <property type="nucleotide sequence ID" value="NZ_BBWU01000001.1"/>
</dbReference>
<dbReference type="GO" id="GO:0000270">
    <property type="term" value="P:peptidoglycan metabolic process"/>
    <property type="evidence" value="ECO:0007669"/>
    <property type="project" value="TreeGrafter"/>
</dbReference>